<dbReference type="EMBL" id="JAVHJO010000010">
    <property type="protein sequence ID" value="KAK6535300.1"/>
    <property type="molecule type" value="Genomic_DNA"/>
</dbReference>
<feature type="compositionally biased region" description="Polar residues" evidence="1">
    <location>
        <begin position="358"/>
        <end position="371"/>
    </location>
</feature>
<organism evidence="2 3">
    <name type="scientific">Orbilia ellipsospora</name>
    <dbReference type="NCBI Taxonomy" id="2528407"/>
    <lineage>
        <taxon>Eukaryota</taxon>
        <taxon>Fungi</taxon>
        <taxon>Dikarya</taxon>
        <taxon>Ascomycota</taxon>
        <taxon>Pezizomycotina</taxon>
        <taxon>Orbiliomycetes</taxon>
        <taxon>Orbiliales</taxon>
        <taxon>Orbiliaceae</taxon>
        <taxon>Orbilia</taxon>
    </lineage>
</organism>
<feature type="region of interest" description="Disordered" evidence="1">
    <location>
        <begin position="90"/>
        <end position="133"/>
    </location>
</feature>
<gene>
    <name evidence="2" type="ORF">TWF694_001765</name>
</gene>
<name>A0AAV9X9M6_9PEZI</name>
<dbReference type="AlphaFoldDB" id="A0AAV9X9M6"/>
<evidence type="ECO:0000256" key="1">
    <source>
        <dbReference type="SAM" id="MobiDB-lite"/>
    </source>
</evidence>
<accession>A0AAV9X9M6</accession>
<reference evidence="2 3" key="1">
    <citation type="submission" date="2019-10" db="EMBL/GenBank/DDBJ databases">
        <authorList>
            <person name="Palmer J.M."/>
        </authorList>
    </citation>
    <scope>NUCLEOTIDE SEQUENCE [LARGE SCALE GENOMIC DNA]</scope>
    <source>
        <strain evidence="2 3">TWF694</strain>
    </source>
</reference>
<dbReference type="Proteomes" id="UP001365542">
    <property type="component" value="Unassembled WGS sequence"/>
</dbReference>
<protein>
    <submittedName>
        <fullName evidence="2">Uncharacterized protein</fullName>
    </submittedName>
</protein>
<evidence type="ECO:0000313" key="3">
    <source>
        <dbReference type="Proteomes" id="UP001365542"/>
    </source>
</evidence>
<sequence>MSIDPPSSNLTLGDQTSQYVQLQLFRTSHRMKLELSCLELQLRPSLREGALVSTDAHSTKYNLEVINSLHNDLLTGIRWCEKLIQKFQRDNTQSASTSTEPVPSAATSKSPLSESHTQRKQFRRTSATEQDNLTPDLTYEITSFIQNIQSSRYSRLAGAGRRQRGQRKSANEQHGIELEHKIGGTRVVGSMKEEYPEQSFEMFDTLYEDLQKTDSLDDTALVEKDLGEVFYEVDAEEGQKRVLDDSPGNGEVLPPSHPSKRIRGGNPRPSKFLGEHLACPFAKADPISYPSCVTIGRMAFSGVKEHCKLNHFNKILPNDVRAARTWNELFVCCIPNWGRKPYPNSRLNMTEPLKPSAPRTNVTSAPNSMDPTNTPYTPALVNFQGNALPYTSSYMIPQQGKGIDENYFGNNATTMDNSNFHQIQDLRTDPSLHDIYPSSVSPHERTYLPGSGPRPETLNHLNTATPPQAIPTPLLQWDSQNGNLLSEELLSGSAGYYPNNMTSPYFGFPQTGLKNNDFGHTSYTLQQQNNQFSAFSPVGIHAINNNTTGNFPGSMPPQPETPLSMHLIRPSPHSLQRGLAENMPSEITTPGPTPSGTQDSLFLYEDVFLPRSHVNGNWQSFGVKKPE</sequence>
<evidence type="ECO:0000313" key="2">
    <source>
        <dbReference type="EMBL" id="KAK6535300.1"/>
    </source>
</evidence>
<feature type="compositionally biased region" description="Polar residues" evidence="1">
    <location>
        <begin position="90"/>
        <end position="115"/>
    </location>
</feature>
<feature type="region of interest" description="Disordered" evidence="1">
    <location>
        <begin position="155"/>
        <end position="174"/>
    </location>
</feature>
<feature type="region of interest" description="Disordered" evidence="1">
    <location>
        <begin position="241"/>
        <end position="268"/>
    </location>
</feature>
<feature type="compositionally biased region" description="Polar residues" evidence="1">
    <location>
        <begin position="124"/>
        <end position="133"/>
    </location>
</feature>
<feature type="region of interest" description="Disordered" evidence="1">
    <location>
        <begin position="351"/>
        <end position="371"/>
    </location>
</feature>
<comment type="caution">
    <text evidence="2">The sequence shown here is derived from an EMBL/GenBank/DDBJ whole genome shotgun (WGS) entry which is preliminary data.</text>
</comment>
<keyword evidence="3" id="KW-1185">Reference proteome</keyword>
<proteinExistence type="predicted"/>